<dbReference type="EMBL" id="CM043806">
    <property type="protein sequence ID" value="KAI4812393.1"/>
    <property type="molecule type" value="Genomic_DNA"/>
</dbReference>
<comment type="caution">
    <text evidence="1">The sequence shown here is derived from an EMBL/GenBank/DDBJ whole genome shotgun (WGS) entry which is preliminary data.</text>
</comment>
<name>A0ACB9WG74_CHAAC</name>
<gene>
    <name evidence="1" type="ORF">KUCAC02_023788</name>
</gene>
<accession>A0ACB9WG74</accession>
<reference evidence="1" key="1">
    <citation type="submission" date="2022-05" db="EMBL/GenBank/DDBJ databases">
        <title>Chromosome-level genome of Chaenocephalus aceratus.</title>
        <authorList>
            <person name="Park H."/>
        </authorList>
    </citation>
    <scope>NUCLEOTIDE SEQUENCE</scope>
    <source>
        <strain evidence="1">KU_202001</strain>
    </source>
</reference>
<evidence type="ECO:0000313" key="2">
    <source>
        <dbReference type="Proteomes" id="UP001057452"/>
    </source>
</evidence>
<proteinExistence type="predicted"/>
<feature type="non-terminal residue" evidence="1">
    <location>
        <position position="228"/>
    </location>
</feature>
<keyword evidence="2" id="KW-1185">Reference proteome</keyword>
<dbReference type="Proteomes" id="UP001057452">
    <property type="component" value="Chromosome 22"/>
</dbReference>
<organism evidence="1 2">
    <name type="scientific">Chaenocephalus aceratus</name>
    <name type="common">Blackfin icefish</name>
    <name type="synonym">Chaenichthys aceratus</name>
    <dbReference type="NCBI Taxonomy" id="36190"/>
    <lineage>
        <taxon>Eukaryota</taxon>
        <taxon>Metazoa</taxon>
        <taxon>Chordata</taxon>
        <taxon>Craniata</taxon>
        <taxon>Vertebrata</taxon>
        <taxon>Euteleostomi</taxon>
        <taxon>Actinopterygii</taxon>
        <taxon>Neopterygii</taxon>
        <taxon>Teleostei</taxon>
        <taxon>Neoteleostei</taxon>
        <taxon>Acanthomorphata</taxon>
        <taxon>Eupercaria</taxon>
        <taxon>Perciformes</taxon>
        <taxon>Notothenioidei</taxon>
        <taxon>Channichthyidae</taxon>
        <taxon>Chaenocephalus</taxon>
    </lineage>
</organism>
<evidence type="ECO:0000313" key="1">
    <source>
        <dbReference type="EMBL" id="KAI4812393.1"/>
    </source>
</evidence>
<protein>
    <submittedName>
        <fullName evidence="1">Uncharacterized protein</fullName>
    </submittedName>
</protein>
<sequence length="228" mass="24801">MGLLQLTQKKADDRRMGIWGLPDVILSQTDTDIRRSIAIHGMNGPVVAGHSAAVQPGLFNQLNDRRADGRRANRRHSAPTAVMMPIQPRLQQPLDAGREKSGRVKFESPPSDTSGELCTLRLVEISVQTEGKLGTSMTQHGGMHQRMWLSASLSPSQSTPRAKSLFMGMSVCHRALANNPQDADSVHNPKESQALLVCGNASRGNENTGKSRSSFWRETRGKETGPAA</sequence>